<dbReference type="InterPro" id="IPR035391">
    <property type="entry name" value="Arylsulfotran_N"/>
</dbReference>
<protein>
    <submittedName>
        <fullName evidence="2">Aryl-sulfate sulfotransferase</fullName>
    </submittedName>
</protein>
<dbReference type="Pfam" id="PF05935">
    <property type="entry name" value="Arylsulfotrans"/>
    <property type="match status" value="1"/>
</dbReference>
<evidence type="ECO:0000259" key="1">
    <source>
        <dbReference type="Pfam" id="PF17425"/>
    </source>
</evidence>
<dbReference type="InterPro" id="IPR010262">
    <property type="entry name" value="Arylsulfotransferase_bact"/>
</dbReference>
<dbReference type="RefSeq" id="WP_165142252.1">
    <property type="nucleotide sequence ID" value="NZ_JAALLT010000003.1"/>
</dbReference>
<dbReference type="Pfam" id="PF17425">
    <property type="entry name" value="Arylsulfotran_N"/>
    <property type="match status" value="1"/>
</dbReference>
<keyword evidence="3" id="KW-1185">Reference proteome</keyword>
<proteinExistence type="predicted"/>
<dbReference type="GO" id="GO:0004062">
    <property type="term" value="F:aryl sulfotransferase activity"/>
    <property type="evidence" value="ECO:0007669"/>
    <property type="project" value="InterPro"/>
</dbReference>
<dbReference type="PANTHER" id="PTHR35340">
    <property type="entry name" value="PQQ ENZYME REPEAT PROTEIN-RELATED"/>
    <property type="match status" value="1"/>
</dbReference>
<evidence type="ECO:0000313" key="2">
    <source>
        <dbReference type="EMBL" id="NGP77169.1"/>
    </source>
</evidence>
<gene>
    <name evidence="2" type="ORF">G3570_11025</name>
</gene>
<feature type="domain" description="Arylsulfotransferase N-terminal" evidence="1">
    <location>
        <begin position="29"/>
        <end position="115"/>
    </location>
</feature>
<dbReference type="EMBL" id="JAALLT010000003">
    <property type="protein sequence ID" value="NGP77169.1"/>
    <property type="molecule type" value="Genomic_DNA"/>
</dbReference>
<organism evidence="2 3">
    <name type="scientific">Halalkalibaculum roseum</name>
    <dbReference type="NCBI Taxonomy" id="2709311"/>
    <lineage>
        <taxon>Bacteria</taxon>
        <taxon>Pseudomonadati</taxon>
        <taxon>Balneolota</taxon>
        <taxon>Balneolia</taxon>
        <taxon>Balneolales</taxon>
        <taxon>Balneolaceae</taxon>
        <taxon>Halalkalibaculum</taxon>
    </lineage>
</organism>
<evidence type="ECO:0000313" key="3">
    <source>
        <dbReference type="Proteomes" id="UP000473278"/>
    </source>
</evidence>
<dbReference type="PANTHER" id="PTHR35340:SF10">
    <property type="entry name" value="CYTOPLASMIC PROTEIN"/>
    <property type="match status" value="1"/>
</dbReference>
<dbReference type="Gene3D" id="2.60.40.3100">
    <property type="entry name" value="Arylsulphate sulphotransferase monomer, N-terminal domain"/>
    <property type="match status" value="1"/>
</dbReference>
<dbReference type="InterPro" id="IPR053143">
    <property type="entry name" value="Arylsulfate_ST"/>
</dbReference>
<dbReference type="InterPro" id="IPR038477">
    <property type="entry name" value="ASST_N_sf"/>
</dbReference>
<accession>A0A6M1SPY9</accession>
<reference evidence="2 3" key="1">
    <citation type="submission" date="2020-02" db="EMBL/GenBank/DDBJ databases">
        <title>Balneolaceae bacterium YR4-1, complete genome.</title>
        <authorList>
            <person name="Li Y."/>
            <person name="Wu S."/>
        </authorList>
    </citation>
    <scope>NUCLEOTIDE SEQUENCE [LARGE SCALE GENOMIC DNA]</scope>
    <source>
        <strain evidence="2 3">YR4-1</strain>
    </source>
</reference>
<dbReference type="SUPFAM" id="SSF75011">
    <property type="entry name" value="3-carboxy-cis,cis-mucoante lactonizing enzyme"/>
    <property type="match status" value="1"/>
</dbReference>
<keyword evidence="2" id="KW-0808">Transferase</keyword>
<dbReference type="AlphaFoldDB" id="A0A6M1SPY9"/>
<sequence length="508" mass="56593">MSLTILAAGCKDNSSGPEGPNPGIISEEVTVNPSGYAPLTAQIDLETESEVTISVKVTGINGPESDISYTLNQSGNVFEIPVLGLYPDIENTVELSFTGSSGTSLGSRTYNIRTGSLLADLPSIEINVADRSQMIEGLNFVSYFGHITDGSPTPQRPFMFDSFGDIRWYLNFSSHPSLSGLFYDDGMERLQNGNLYFGDGNTNMIYEINMLGEVLNTWEMPGYGFHHEVKEKPNGNFIVTVNKFGLNTVEDHIIEIDRNSGQIVNEWDLRESLDQNRTAWDTNLADISVDWFHANALYYDETDNTIVVSGRTQGVVKLTENNEVVWIIAPHKEWGTSGNGTDLTQFLLDPLDANGDLITDQSILSGDANHPDFEWSWYQHAPLRMPNGNVMLFDNGDNRNYGAGSIYSRAVEYEIDENAMTIQQTWAYGKNRGNETYSRIVSDVDYNPEANHAFFIPGAVNSGKRYGKTIELDYDQQQVIFEATITPPVAAFGLITLHRTERMRIYPN</sequence>
<comment type="caution">
    <text evidence="2">The sequence shown here is derived from an EMBL/GenBank/DDBJ whole genome shotgun (WGS) entry which is preliminary data.</text>
</comment>
<dbReference type="Proteomes" id="UP000473278">
    <property type="component" value="Unassembled WGS sequence"/>
</dbReference>
<name>A0A6M1SPY9_9BACT</name>